<dbReference type="PANTHER" id="PTHR36216:SF1">
    <property type="entry name" value="HTH ARSR-TYPE DOMAIN-CONTAINING PROTEIN"/>
    <property type="match status" value="1"/>
</dbReference>
<dbReference type="Proteomes" id="UP000645676">
    <property type="component" value="Unassembled WGS sequence"/>
</dbReference>
<dbReference type="CDD" id="cd00090">
    <property type="entry name" value="HTH_ARSR"/>
    <property type="match status" value="2"/>
</dbReference>
<dbReference type="SMR" id="A0A832SUU1"/>
<dbReference type="PANTHER" id="PTHR36216">
    <property type="entry name" value="TRANSCRIPTIONAL REGULATOR, TRMB"/>
    <property type="match status" value="1"/>
</dbReference>
<dbReference type="RefSeq" id="WP_010870915.1">
    <property type="nucleotide sequence ID" value="NC_000909.1"/>
</dbReference>
<reference evidence="2" key="1">
    <citation type="journal article" date="2020" name="bioRxiv">
        <title>A rank-normalized archaeal taxonomy based on genome phylogeny resolves widespread incomplete and uneven classifications.</title>
        <authorList>
            <person name="Rinke C."/>
            <person name="Chuvochina M."/>
            <person name="Mussig A.J."/>
            <person name="Chaumeil P.-A."/>
            <person name="Waite D.W."/>
            <person name="Whitman W.B."/>
            <person name="Parks D.H."/>
            <person name="Hugenholtz P."/>
        </authorList>
    </citation>
    <scope>NUCLEOTIDE SEQUENCE</scope>
    <source>
        <strain evidence="2">UBA8849</strain>
    </source>
</reference>
<dbReference type="GO" id="GO:0003700">
    <property type="term" value="F:DNA-binding transcription factor activity"/>
    <property type="evidence" value="ECO:0007669"/>
    <property type="project" value="InterPro"/>
</dbReference>
<dbReference type="InterPro" id="IPR001845">
    <property type="entry name" value="HTH_ArsR_DNA-bd_dom"/>
</dbReference>
<dbReference type="OMA" id="SHKDINT"/>
<organism evidence="2 3">
    <name type="scientific">Methanocaldococcus jannaschii</name>
    <dbReference type="NCBI Taxonomy" id="2190"/>
    <lineage>
        <taxon>Archaea</taxon>
        <taxon>Methanobacteriati</taxon>
        <taxon>Methanobacteriota</taxon>
        <taxon>Methanomada group</taxon>
        <taxon>Methanococci</taxon>
        <taxon>Methanococcales</taxon>
        <taxon>Methanocaldococcaceae</taxon>
        <taxon>Methanocaldococcus</taxon>
    </lineage>
</organism>
<dbReference type="SUPFAM" id="SSF46785">
    <property type="entry name" value="Winged helix' DNA-binding domain"/>
    <property type="match status" value="2"/>
</dbReference>
<dbReference type="PROSITE" id="PS50987">
    <property type="entry name" value="HTH_ARSR_2"/>
    <property type="match status" value="1"/>
</dbReference>
<gene>
    <name evidence="2" type="ORF">HA335_00830</name>
</gene>
<evidence type="ECO:0000259" key="1">
    <source>
        <dbReference type="PROSITE" id="PS50987"/>
    </source>
</evidence>
<dbReference type="InterPro" id="IPR036388">
    <property type="entry name" value="WH-like_DNA-bd_sf"/>
</dbReference>
<dbReference type="InterPro" id="IPR011991">
    <property type="entry name" value="ArsR-like_HTH"/>
</dbReference>
<dbReference type="Pfam" id="PF13412">
    <property type="entry name" value="HTH_24"/>
    <property type="match status" value="1"/>
</dbReference>
<dbReference type="InterPro" id="IPR036390">
    <property type="entry name" value="WH_DNA-bd_sf"/>
</dbReference>
<dbReference type="Pfam" id="PF01022">
    <property type="entry name" value="HTH_5"/>
    <property type="match status" value="1"/>
</dbReference>
<accession>A0A832SUU1</accession>
<dbReference type="Gene3D" id="1.10.10.10">
    <property type="entry name" value="Winged helix-like DNA-binding domain superfamily/Winged helix DNA-binding domain"/>
    <property type="match status" value="2"/>
</dbReference>
<dbReference type="SMART" id="SM00418">
    <property type="entry name" value="HTH_ARSR"/>
    <property type="match status" value="2"/>
</dbReference>
<dbReference type="EMBL" id="DUJR01000004">
    <property type="protein sequence ID" value="HII59117.1"/>
    <property type="molecule type" value="Genomic_DNA"/>
</dbReference>
<sequence length="391" mass="45530">MKKDTLLLIILILFCIVHVYGIYVHIYGINVSLENVSQYLYNTTVYLSYENGTPCFYIGEKKEFVIIPPYIKVDRDIAPLIKKLRFKIENKSYNLIITKKNVNTNKMAIIFTSINGSREVNGNKTIIWIKDPLKLKQSEVEALYELPEKGEVIARYKDGKPAAIKINNKIYVGFKPDEDVLANLIYIHIVKKTSNPLPYILFTVFLTLASLMLTFQETLKKKFLELISALASVKVFILSRINLLDEEKVLLNDTRREIYNYILDNPGCHLRELSKNLNKPVSTLTWHLRILEKANLIKSKKFGNRLIYYPADMDMRDLPLLYLKNETQKSIFEYLLKSPAHLRKIAKDLNLNVETVRYNLKKLENLGIVKSKEEGNRIVYYINESILKFHK</sequence>
<feature type="domain" description="HTH arsR-type" evidence="1">
    <location>
        <begin position="235"/>
        <end position="330"/>
    </location>
</feature>
<evidence type="ECO:0000313" key="2">
    <source>
        <dbReference type="EMBL" id="HII59117.1"/>
    </source>
</evidence>
<name>A0A832SUU1_9EURY</name>
<protein>
    <submittedName>
        <fullName evidence="2">Winged helix-turn-helix transcriptional regulator</fullName>
    </submittedName>
</protein>
<comment type="caution">
    <text evidence="2">The sequence shown here is derived from an EMBL/GenBank/DDBJ whole genome shotgun (WGS) entry which is preliminary data.</text>
</comment>
<evidence type="ECO:0000313" key="3">
    <source>
        <dbReference type="Proteomes" id="UP000645676"/>
    </source>
</evidence>
<proteinExistence type="predicted"/>
<dbReference type="AlphaFoldDB" id="A0A832SUU1"/>